<evidence type="ECO:0000313" key="3">
    <source>
        <dbReference type="EMBL" id="RRJ93131.1"/>
    </source>
</evidence>
<evidence type="ECO:0000259" key="2">
    <source>
        <dbReference type="Pfam" id="PF25583"/>
    </source>
</evidence>
<dbReference type="OrthoDB" id="43316at2"/>
<dbReference type="PROSITE" id="PS52050">
    <property type="entry name" value="WYL"/>
    <property type="match status" value="1"/>
</dbReference>
<dbReference type="Proteomes" id="UP000275719">
    <property type="component" value="Unassembled WGS sequence"/>
</dbReference>
<dbReference type="Pfam" id="PF13280">
    <property type="entry name" value="WYL"/>
    <property type="match status" value="1"/>
</dbReference>
<name>A0A3P3WDA0_9FLAO</name>
<feature type="domain" description="WYL" evidence="1">
    <location>
        <begin position="118"/>
        <end position="189"/>
    </location>
</feature>
<proteinExistence type="predicted"/>
<dbReference type="Pfam" id="PF25583">
    <property type="entry name" value="WCX"/>
    <property type="match status" value="1"/>
</dbReference>
<dbReference type="RefSeq" id="WP_125016600.1">
    <property type="nucleotide sequence ID" value="NZ_RQVQ01000002.1"/>
</dbReference>
<accession>A0A3P3WDA0</accession>
<dbReference type="EMBL" id="RQVQ01000002">
    <property type="protein sequence ID" value="RRJ93131.1"/>
    <property type="molecule type" value="Genomic_DNA"/>
</dbReference>
<dbReference type="InterPro" id="IPR051534">
    <property type="entry name" value="CBASS_pafABC_assoc_protein"/>
</dbReference>
<sequence>MSKNIFFSRLALIVEMFRNGAHLTFDEVLRKLENKSDSEEDFVISKRTFQRDIKEIDSLFGIEIVCNRSTNEYYIKEIFSEDGKIRLLEAIEITSLIKSSNETAGIVFLEKRKANGTEYFSEIIKAIKNLKVLEITYLNFLNHSGKSSIRKVSPIAIKESKNRWYLLAKDSKDEVVKSFSLDRISKLEVLKDSFFVKIDFDVEKEYQNVFGILKSDEKIQNIKIQCSESQYRYLETLPLHHTQKLILQENEIFIISLELIPTYDFVMEILAMGKEVKVLEPKSLVQEIKNKILENLAQYS</sequence>
<dbReference type="PANTHER" id="PTHR34580:SF9">
    <property type="entry name" value="SLL5097 PROTEIN"/>
    <property type="match status" value="1"/>
</dbReference>
<gene>
    <name evidence="3" type="ORF">EG240_01260</name>
</gene>
<organism evidence="3 4">
    <name type="scientific">Paenimyroides tangerinum</name>
    <dbReference type="NCBI Taxonomy" id="2488728"/>
    <lineage>
        <taxon>Bacteria</taxon>
        <taxon>Pseudomonadati</taxon>
        <taxon>Bacteroidota</taxon>
        <taxon>Flavobacteriia</taxon>
        <taxon>Flavobacteriales</taxon>
        <taxon>Flavobacteriaceae</taxon>
        <taxon>Paenimyroides</taxon>
    </lineage>
</organism>
<evidence type="ECO:0000259" key="1">
    <source>
        <dbReference type="Pfam" id="PF13280"/>
    </source>
</evidence>
<protein>
    <submittedName>
        <fullName evidence="3">WYL domain-containing protein</fullName>
    </submittedName>
</protein>
<dbReference type="PANTHER" id="PTHR34580">
    <property type="match status" value="1"/>
</dbReference>
<dbReference type="InterPro" id="IPR026881">
    <property type="entry name" value="WYL_dom"/>
</dbReference>
<feature type="domain" description="WCX" evidence="2">
    <location>
        <begin position="221"/>
        <end position="292"/>
    </location>
</feature>
<keyword evidence="4" id="KW-1185">Reference proteome</keyword>
<dbReference type="InterPro" id="IPR057727">
    <property type="entry name" value="WCX_dom"/>
</dbReference>
<dbReference type="AlphaFoldDB" id="A0A3P3WDA0"/>
<comment type="caution">
    <text evidence="3">The sequence shown here is derived from an EMBL/GenBank/DDBJ whole genome shotgun (WGS) entry which is preliminary data.</text>
</comment>
<evidence type="ECO:0000313" key="4">
    <source>
        <dbReference type="Proteomes" id="UP000275719"/>
    </source>
</evidence>
<reference evidence="3 4" key="1">
    <citation type="submission" date="2018-11" db="EMBL/GenBank/DDBJ databases">
        <title>Flavobacterium sp. nov., YIM 102701-2 draft genome.</title>
        <authorList>
            <person name="Li G."/>
            <person name="Jiang Y."/>
        </authorList>
    </citation>
    <scope>NUCLEOTIDE SEQUENCE [LARGE SCALE GENOMIC DNA]</scope>
    <source>
        <strain evidence="3 4">YIM 102701-2</strain>
    </source>
</reference>